<gene>
    <name evidence="1" type="ORF">PAN31108_05210</name>
</gene>
<dbReference type="OrthoDB" id="6120755at2"/>
<dbReference type="GO" id="GO:0005840">
    <property type="term" value="C:ribosome"/>
    <property type="evidence" value="ECO:0007669"/>
    <property type="project" value="UniProtKB-KW"/>
</dbReference>
<proteinExistence type="predicted"/>
<keyword evidence="1" id="KW-0689">Ribosomal protein</keyword>
<dbReference type="EMBL" id="CABPSB010000041">
    <property type="protein sequence ID" value="VVE57520.1"/>
    <property type="molecule type" value="Genomic_DNA"/>
</dbReference>
<evidence type="ECO:0000313" key="2">
    <source>
        <dbReference type="Proteomes" id="UP000406256"/>
    </source>
</evidence>
<organism evidence="1 2">
    <name type="scientific">Pandoraea anhela</name>
    <dbReference type="NCBI Taxonomy" id="2508295"/>
    <lineage>
        <taxon>Bacteria</taxon>
        <taxon>Pseudomonadati</taxon>
        <taxon>Pseudomonadota</taxon>
        <taxon>Betaproteobacteria</taxon>
        <taxon>Burkholderiales</taxon>
        <taxon>Burkholderiaceae</taxon>
        <taxon>Pandoraea</taxon>
    </lineage>
</organism>
<dbReference type="Proteomes" id="UP000406256">
    <property type="component" value="Unassembled WGS sequence"/>
</dbReference>
<dbReference type="RefSeq" id="WP_150671631.1">
    <property type="nucleotide sequence ID" value="NZ_CABPSB010000041.1"/>
</dbReference>
<evidence type="ECO:0000313" key="1">
    <source>
        <dbReference type="EMBL" id="VVE57520.1"/>
    </source>
</evidence>
<name>A0A5E4ZB46_9BURK</name>
<protein>
    <submittedName>
        <fullName evidence="1">Ribosomal protein S3AE</fullName>
    </submittedName>
</protein>
<keyword evidence="2" id="KW-1185">Reference proteome</keyword>
<keyword evidence="1" id="KW-0687">Ribonucleoprotein</keyword>
<accession>A0A5E4ZB46</accession>
<reference evidence="1 2" key="1">
    <citation type="submission" date="2019-08" db="EMBL/GenBank/DDBJ databases">
        <authorList>
            <person name="Peeters C."/>
        </authorList>
    </citation>
    <scope>NUCLEOTIDE SEQUENCE [LARGE SCALE GENOMIC DNA]</scope>
    <source>
        <strain evidence="1 2">LMG 31108</strain>
    </source>
</reference>
<dbReference type="AlphaFoldDB" id="A0A5E4ZB46"/>
<sequence>MVPQTSIPIRTECPPGACTCEREALLQDPNGDRRILMLTQAEEKRLVGRLEAVTSYADLKHVAKRIYAQLGIRLEIAPGPNEVRTVSGFDIHLVACPGLCRKTRASIPAAVRRCLKARPEIAYEILNAHDLFGG</sequence>